<dbReference type="CDD" id="cd04485">
    <property type="entry name" value="DnaE_OBF"/>
    <property type="match status" value="1"/>
</dbReference>
<keyword evidence="4" id="KW-0808">Transferase</keyword>
<dbReference type="Pfam" id="PF01336">
    <property type="entry name" value="tRNA_anti-codon"/>
    <property type="match status" value="1"/>
</dbReference>
<evidence type="ECO:0000256" key="8">
    <source>
        <dbReference type="ARBA" id="ARBA00049244"/>
    </source>
</evidence>
<gene>
    <name evidence="10" type="ORF">A9Q84_09405</name>
</gene>
<evidence type="ECO:0000256" key="1">
    <source>
        <dbReference type="ARBA" id="ARBA00004496"/>
    </source>
</evidence>
<dbReference type="EC" id="2.7.7.7" evidence="2"/>
<dbReference type="InterPro" id="IPR029460">
    <property type="entry name" value="DNAPol_HHH"/>
</dbReference>
<dbReference type="InterPro" id="IPR004805">
    <property type="entry name" value="DnaE2/DnaE/PolC"/>
</dbReference>
<dbReference type="Pfam" id="PF14579">
    <property type="entry name" value="HHH_6"/>
    <property type="match status" value="1"/>
</dbReference>
<dbReference type="InterPro" id="IPR011708">
    <property type="entry name" value="DNA_pol3_alpha_NTPase_dom"/>
</dbReference>
<dbReference type="Pfam" id="PF17657">
    <property type="entry name" value="DNA_pol3_finger"/>
    <property type="match status" value="1"/>
</dbReference>
<evidence type="ECO:0000256" key="2">
    <source>
        <dbReference type="ARBA" id="ARBA00012417"/>
    </source>
</evidence>
<dbReference type="InterPro" id="IPR004365">
    <property type="entry name" value="NA-bd_OB_tRNA"/>
</dbReference>
<dbReference type="GO" id="GO:0003676">
    <property type="term" value="F:nucleic acid binding"/>
    <property type="evidence" value="ECO:0007669"/>
    <property type="project" value="InterPro"/>
</dbReference>
<dbReference type="InterPro" id="IPR003141">
    <property type="entry name" value="Pol/His_phosphatase_N"/>
</dbReference>
<sequence length="1208" mass="137074">MSENSTPSLKETHPDSFVHLHLHTQYSLLDGAIRLKDLIPTAVEMGVPAIAMTDHGNMFGAIDFYKRCKKAGIKPILGSEIYFTAGSRFDRKSGRRAARVSNQDEEESNHQIHHLILLAKNNTGYENLCKLLSRAYLEGFYYKPRADIELLKEFSEGLICTTACLKGEVGYNFFTGQDDKAIRAIEKLRDVFGQEDFYLEIQENGIPEQKVVNERVIAYARENNVKLVATNDAHYMTPDDAVAQEVLLCIQTGKSFADENRMKMTSQEFYYKSPEKMREQFSYCLDACDNTLEIADKCDVELNWTDEEGNQIYHLPDYPIDTGETPDEYFSRLCTEGLEKRFTGPHFTKLVAKDNWKTEIEPQYWERLKYEVDMILDMGFPGYFLIVADFIQWSKDNGIPVGPGRGSGAGSLCAYSLTITNIDPLPYNLLFERFINPERISMPDFDVDFCQQGRQRVIEYVTQKYGEHRVGQIITFGKLQAKAVVKDVSRVFDLSFAEANILSKLIPDELGINLDKAIEMEPKIQELIDTDPKIRQIFTISRRLEGLYRHAGIHAAGVIITNKPLVDYCPLFKGSKGEKVVQFDKDFSEEIGLVKFDFLGLKTLTVIDYASKFVQRDHIPDFDIEEVDYEDIDVYKFIGDGHSTGVFQLESSGMIDLCKRIMPDSIDDITAINALYRPGPMGSGMHDQFVEIKHGRQKETYAFEELRPILKDTYGIIVYQEQVMNIARVLAGYSLGQADILRKAMGKKKLDLIEEHRAIFLKGAGERGFDQEIANDVYSLMASFAEYGFNKSHAVAYSYISFQTAFLKFYYPACFFAGLLSTELSNTDKVTIYINDAKNYDVEVLAPDVNESLWLFNVIGNNIRFGMGAIKNVGEAAVLELVREREENGPFKGFIDFCLRVSLKSVNNKVIESLIKVGAFDECEEKLNRKTMLENSELVVTYAKKMQLEKELGQVNLFDMGGATEEDDSTNDPMKMLDIQMTNEFDDREKLSFENQLMGIYVSGHPLDRFRDIMGKLASMDIAAVHDISGGDKREMVLAGLITERRDILTKKGDKMCFAQLQDLSGKIECIVFPKTFLEINELLSGEEPLLISGTVNLSEEPRKFFPSKVQLLKDQAEDRVTSIRINVKMELLSETKLTRFKQVLLSYKGSVPAHVIFDGEDGRARLPLGQDFLINPSPQMAARVNELFDGNSVQFIVDGRVEDPTMQ</sequence>
<dbReference type="Pfam" id="PF02811">
    <property type="entry name" value="PHP"/>
    <property type="match status" value="1"/>
</dbReference>
<dbReference type="InterPro" id="IPR041931">
    <property type="entry name" value="DNA_pol3_alpha_thumb_dom"/>
</dbReference>
<evidence type="ECO:0000259" key="9">
    <source>
        <dbReference type="SMART" id="SM00481"/>
    </source>
</evidence>
<dbReference type="Proteomes" id="UP000196531">
    <property type="component" value="Unassembled WGS sequence"/>
</dbReference>
<dbReference type="Gene3D" id="1.10.10.1600">
    <property type="entry name" value="Bacterial DNA polymerase III alpha subunit, thumb domain"/>
    <property type="match status" value="1"/>
</dbReference>
<keyword evidence="5" id="KW-0548">Nucleotidyltransferase</keyword>
<accession>A0A1Y5F728</accession>
<reference evidence="11" key="1">
    <citation type="journal article" date="2017" name="Proc. Natl. Acad. Sci. U.S.A.">
        <title>Simulation of Deepwater Horizon oil plume reveals substrate specialization within a complex community of hydrocarbon-degraders.</title>
        <authorList>
            <person name="Hu P."/>
            <person name="Dubinsky E.A."/>
            <person name="Probst A.J."/>
            <person name="Wang J."/>
            <person name="Sieber C.M.K."/>
            <person name="Tom L.M."/>
            <person name="Gardinali P."/>
            <person name="Banfield J.F."/>
            <person name="Atlas R.M."/>
            <person name="Andersen G.L."/>
        </authorList>
    </citation>
    <scope>NUCLEOTIDE SEQUENCE [LARGE SCALE GENOMIC DNA]</scope>
</reference>
<dbReference type="InterPro" id="IPR004013">
    <property type="entry name" value="PHP_dom"/>
</dbReference>
<feature type="domain" description="Polymerase/histidinol phosphatase N-terminal" evidence="9">
    <location>
        <begin position="18"/>
        <end position="85"/>
    </location>
</feature>
<comment type="caution">
    <text evidence="10">The sequence shown here is derived from an EMBL/GenBank/DDBJ whole genome shotgun (WGS) entry which is preliminary data.</text>
</comment>
<evidence type="ECO:0000313" key="11">
    <source>
        <dbReference type="Proteomes" id="UP000196531"/>
    </source>
</evidence>
<evidence type="ECO:0000256" key="5">
    <source>
        <dbReference type="ARBA" id="ARBA00022695"/>
    </source>
</evidence>
<proteinExistence type="predicted"/>
<keyword evidence="7" id="KW-0239">DNA-directed DNA polymerase</keyword>
<dbReference type="NCBIfam" id="NF004226">
    <property type="entry name" value="PRK05673.1"/>
    <property type="match status" value="1"/>
</dbReference>
<organism evidence="10 11">
    <name type="scientific">Halobacteriovorax marinus</name>
    <dbReference type="NCBI Taxonomy" id="97084"/>
    <lineage>
        <taxon>Bacteria</taxon>
        <taxon>Pseudomonadati</taxon>
        <taxon>Bdellovibrionota</taxon>
        <taxon>Bacteriovoracia</taxon>
        <taxon>Bacteriovoracales</taxon>
        <taxon>Halobacteriovoraceae</taxon>
        <taxon>Halobacteriovorax</taxon>
    </lineage>
</organism>
<dbReference type="InterPro" id="IPR016195">
    <property type="entry name" value="Pol/histidinol_Pase-like"/>
</dbReference>
<comment type="subcellular location">
    <subcellularLocation>
        <location evidence="1">Cytoplasm</location>
    </subcellularLocation>
</comment>
<keyword evidence="6" id="KW-0235">DNA replication</keyword>
<dbReference type="GO" id="GO:0003887">
    <property type="term" value="F:DNA-directed DNA polymerase activity"/>
    <property type="evidence" value="ECO:0007669"/>
    <property type="project" value="UniProtKB-KW"/>
</dbReference>
<dbReference type="Gene3D" id="3.20.20.140">
    <property type="entry name" value="Metal-dependent hydrolases"/>
    <property type="match status" value="1"/>
</dbReference>
<dbReference type="Pfam" id="PF07733">
    <property type="entry name" value="DNA_pol3_alpha"/>
    <property type="match status" value="1"/>
</dbReference>
<evidence type="ECO:0000256" key="7">
    <source>
        <dbReference type="ARBA" id="ARBA00022932"/>
    </source>
</evidence>
<dbReference type="NCBIfam" id="TIGR00594">
    <property type="entry name" value="polc"/>
    <property type="match status" value="1"/>
</dbReference>
<dbReference type="EMBL" id="MAAO01000006">
    <property type="protein sequence ID" value="OUR96555.1"/>
    <property type="molecule type" value="Genomic_DNA"/>
</dbReference>
<dbReference type="GO" id="GO:0006260">
    <property type="term" value="P:DNA replication"/>
    <property type="evidence" value="ECO:0007669"/>
    <property type="project" value="UniProtKB-KW"/>
</dbReference>
<protein>
    <recommendedName>
        <fullName evidence="3">DNA polymerase III subunit alpha</fullName>
        <ecNumber evidence="2">2.7.7.7</ecNumber>
    </recommendedName>
</protein>
<dbReference type="InterPro" id="IPR040982">
    <property type="entry name" value="DNA_pol3_finger"/>
</dbReference>
<dbReference type="Gene3D" id="1.10.150.870">
    <property type="match status" value="1"/>
</dbReference>
<evidence type="ECO:0000256" key="4">
    <source>
        <dbReference type="ARBA" id="ARBA00022679"/>
    </source>
</evidence>
<dbReference type="PANTHER" id="PTHR32294:SF0">
    <property type="entry name" value="DNA POLYMERASE III SUBUNIT ALPHA"/>
    <property type="match status" value="1"/>
</dbReference>
<comment type="catalytic activity">
    <reaction evidence="8">
        <text>DNA(n) + a 2'-deoxyribonucleoside 5'-triphosphate = DNA(n+1) + diphosphate</text>
        <dbReference type="Rhea" id="RHEA:22508"/>
        <dbReference type="Rhea" id="RHEA-COMP:17339"/>
        <dbReference type="Rhea" id="RHEA-COMP:17340"/>
        <dbReference type="ChEBI" id="CHEBI:33019"/>
        <dbReference type="ChEBI" id="CHEBI:61560"/>
        <dbReference type="ChEBI" id="CHEBI:173112"/>
        <dbReference type="EC" id="2.7.7.7"/>
    </reaction>
</comment>
<dbReference type="PANTHER" id="PTHR32294">
    <property type="entry name" value="DNA POLYMERASE III SUBUNIT ALPHA"/>
    <property type="match status" value="1"/>
</dbReference>
<dbReference type="NCBIfam" id="NF005298">
    <property type="entry name" value="PRK06826.1"/>
    <property type="match status" value="1"/>
</dbReference>
<dbReference type="GO" id="GO:0005737">
    <property type="term" value="C:cytoplasm"/>
    <property type="evidence" value="ECO:0007669"/>
    <property type="project" value="UniProtKB-SubCell"/>
</dbReference>
<evidence type="ECO:0000256" key="3">
    <source>
        <dbReference type="ARBA" id="ARBA00019114"/>
    </source>
</evidence>
<dbReference type="CDD" id="cd12113">
    <property type="entry name" value="PHP_PolIIIA_DnaE3"/>
    <property type="match status" value="1"/>
</dbReference>
<dbReference type="AlphaFoldDB" id="A0A1Y5F728"/>
<dbReference type="GO" id="GO:0008408">
    <property type="term" value="F:3'-5' exonuclease activity"/>
    <property type="evidence" value="ECO:0007669"/>
    <property type="project" value="InterPro"/>
</dbReference>
<dbReference type="SMART" id="SM00481">
    <property type="entry name" value="POLIIIAc"/>
    <property type="match status" value="1"/>
</dbReference>
<name>A0A1Y5F728_9BACT</name>
<dbReference type="InterPro" id="IPR012340">
    <property type="entry name" value="NA-bd_OB-fold"/>
</dbReference>
<dbReference type="SUPFAM" id="SSF89550">
    <property type="entry name" value="PHP domain-like"/>
    <property type="match status" value="1"/>
</dbReference>
<evidence type="ECO:0000256" key="6">
    <source>
        <dbReference type="ARBA" id="ARBA00022705"/>
    </source>
</evidence>
<dbReference type="Gene3D" id="2.40.50.140">
    <property type="entry name" value="Nucleic acid-binding proteins"/>
    <property type="match status" value="1"/>
</dbReference>
<evidence type="ECO:0000313" key="10">
    <source>
        <dbReference type="EMBL" id="OUR96555.1"/>
    </source>
</evidence>